<dbReference type="KEGG" id="cput:CONPUDRAFT_85621"/>
<dbReference type="InterPro" id="IPR005828">
    <property type="entry name" value="MFS_sugar_transport-like"/>
</dbReference>
<evidence type="ECO:0000256" key="6">
    <source>
        <dbReference type="ARBA" id="ARBA00023136"/>
    </source>
</evidence>
<dbReference type="Gene3D" id="1.20.1250.20">
    <property type="entry name" value="MFS general substrate transporter like domains"/>
    <property type="match status" value="1"/>
</dbReference>
<dbReference type="GO" id="GO:0022857">
    <property type="term" value="F:transmembrane transporter activity"/>
    <property type="evidence" value="ECO:0007669"/>
    <property type="project" value="InterPro"/>
</dbReference>
<feature type="transmembrane region" description="Helical" evidence="7">
    <location>
        <begin position="379"/>
        <end position="402"/>
    </location>
</feature>
<dbReference type="InterPro" id="IPR020846">
    <property type="entry name" value="MFS_dom"/>
</dbReference>
<dbReference type="Proteomes" id="UP000053558">
    <property type="component" value="Unassembled WGS sequence"/>
</dbReference>
<comment type="caution">
    <text evidence="9">The sequence shown here is derived from an EMBL/GenBank/DDBJ whole genome shotgun (WGS) entry which is preliminary data.</text>
</comment>
<evidence type="ECO:0000313" key="9">
    <source>
        <dbReference type="EMBL" id="EIW74847.1"/>
    </source>
</evidence>
<feature type="transmembrane region" description="Helical" evidence="7">
    <location>
        <begin position="171"/>
        <end position="195"/>
    </location>
</feature>
<organism evidence="9 10">
    <name type="scientific">Coniophora puteana (strain RWD-64-598)</name>
    <name type="common">Brown rot fungus</name>
    <dbReference type="NCBI Taxonomy" id="741705"/>
    <lineage>
        <taxon>Eukaryota</taxon>
        <taxon>Fungi</taxon>
        <taxon>Dikarya</taxon>
        <taxon>Basidiomycota</taxon>
        <taxon>Agaricomycotina</taxon>
        <taxon>Agaricomycetes</taxon>
        <taxon>Agaricomycetidae</taxon>
        <taxon>Boletales</taxon>
        <taxon>Coniophorineae</taxon>
        <taxon>Coniophoraceae</taxon>
        <taxon>Coniophora</taxon>
    </lineage>
</organism>
<feature type="transmembrane region" description="Helical" evidence="7">
    <location>
        <begin position="438"/>
        <end position="459"/>
    </location>
</feature>
<feature type="transmembrane region" description="Helical" evidence="7">
    <location>
        <begin position="502"/>
        <end position="521"/>
    </location>
</feature>
<dbReference type="OMA" id="GCDIWGR"/>
<keyword evidence="10" id="KW-1185">Reference proteome</keyword>
<feature type="transmembrane region" description="Helical" evidence="7">
    <location>
        <begin position="414"/>
        <end position="432"/>
    </location>
</feature>
<evidence type="ECO:0000256" key="5">
    <source>
        <dbReference type="ARBA" id="ARBA00022989"/>
    </source>
</evidence>
<evidence type="ECO:0000256" key="7">
    <source>
        <dbReference type="SAM" id="Phobius"/>
    </source>
</evidence>
<dbReference type="SUPFAM" id="SSF103473">
    <property type="entry name" value="MFS general substrate transporter"/>
    <property type="match status" value="1"/>
</dbReference>
<feature type="transmembrane region" description="Helical" evidence="7">
    <location>
        <begin position="338"/>
        <end position="359"/>
    </location>
</feature>
<dbReference type="GeneID" id="19210993"/>
<comment type="similarity">
    <text evidence="2">Belongs to the major facilitator superfamily.</text>
</comment>
<evidence type="ECO:0000259" key="8">
    <source>
        <dbReference type="PROSITE" id="PS50850"/>
    </source>
</evidence>
<dbReference type="PROSITE" id="PS50850">
    <property type="entry name" value="MFS"/>
    <property type="match status" value="1"/>
</dbReference>
<dbReference type="GO" id="GO:0016020">
    <property type="term" value="C:membrane"/>
    <property type="evidence" value="ECO:0007669"/>
    <property type="project" value="UniProtKB-SubCell"/>
</dbReference>
<dbReference type="CDD" id="cd17316">
    <property type="entry name" value="MFS_SV2_like"/>
    <property type="match status" value="1"/>
</dbReference>
<evidence type="ECO:0000256" key="4">
    <source>
        <dbReference type="ARBA" id="ARBA00022692"/>
    </source>
</evidence>
<dbReference type="PANTHER" id="PTHR23511:SF12">
    <property type="entry name" value="TRANSPORTER, PUTATIVE (AFU_ORTHOLOGUE AFUA_7G01740)-RELATED"/>
    <property type="match status" value="1"/>
</dbReference>
<sequence length="529" mass="56847">MTTSLPEVIDETPGPMADLYGDEYHDPVYHEKAKILNRAIQEIGMGRYQWYLFVVAGFGWFADSVWPLLSGLILTPVVNEFKFTSPFLSLASNIGLLGGAVFWGLGCDIWGRRWSFNITLFIAGVFGLASGGSPNFITLAALIACVGLGVGGNMPVDSAVFLDFVPGSHQYLLTILSVWFTLGQLLSSLIAWPLITNFSCSPTPENPACPRESNMGWRYLLFILGGLTLVFWALRFFVFTLLESPRFLVGIGRDAEAVEVIRQLAAFNGTECTLDVQELQAVGAVKAAAGSGASTPTEAGESEMPVVEVIEARRRGVLSSGSKWNTSHIRALFATPKMAYSTTLLIVLWGIIGLASTLYNNFLPYLLQTRGAALGDGSLYITYRNQLILSVIGVPGAFLAGWSVELPRVGRKGTLAISAGLTGAFLLATTTARTSNALLGWNCGYVFFSNIMYGVLYAISPEIFPAKDRGTGNGLTSTATRVFGVIAPIIALYANLTTSVPVYIAGGLIVFAGLLAMLIPYEPRGHVSI</sequence>
<reference evidence="10" key="1">
    <citation type="journal article" date="2012" name="Science">
        <title>The Paleozoic origin of enzymatic lignin decomposition reconstructed from 31 fungal genomes.</title>
        <authorList>
            <person name="Floudas D."/>
            <person name="Binder M."/>
            <person name="Riley R."/>
            <person name="Barry K."/>
            <person name="Blanchette R.A."/>
            <person name="Henrissat B."/>
            <person name="Martinez A.T."/>
            <person name="Otillar R."/>
            <person name="Spatafora J.W."/>
            <person name="Yadav J.S."/>
            <person name="Aerts A."/>
            <person name="Benoit I."/>
            <person name="Boyd A."/>
            <person name="Carlson A."/>
            <person name="Copeland A."/>
            <person name="Coutinho P.M."/>
            <person name="de Vries R.P."/>
            <person name="Ferreira P."/>
            <person name="Findley K."/>
            <person name="Foster B."/>
            <person name="Gaskell J."/>
            <person name="Glotzer D."/>
            <person name="Gorecki P."/>
            <person name="Heitman J."/>
            <person name="Hesse C."/>
            <person name="Hori C."/>
            <person name="Igarashi K."/>
            <person name="Jurgens J.A."/>
            <person name="Kallen N."/>
            <person name="Kersten P."/>
            <person name="Kohler A."/>
            <person name="Kuees U."/>
            <person name="Kumar T.K.A."/>
            <person name="Kuo A."/>
            <person name="LaButti K."/>
            <person name="Larrondo L.F."/>
            <person name="Lindquist E."/>
            <person name="Ling A."/>
            <person name="Lombard V."/>
            <person name="Lucas S."/>
            <person name="Lundell T."/>
            <person name="Martin R."/>
            <person name="McLaughlin D.J."/>
            <person name="Morgenstern I."/>
            <person name="Morin E."/>
            <person name="Murat C."/>
            <person name="Nagy L.G."/>
            <person name="Nolan M."/>
            <person name="Ohm R.A."/>
            <person name="Patyshakuliyeva A."/>
            <person name="Rokas A."/>
            <person name="Ruiz-Duenas F.J."/>
            <person name="Sabat G."/>
            <person name="Salamov A."/>
            <person name="Samejima M."/>
            <person name="Schmutz J."/>
            <person name="Slot J.C."/>
            <person name="St John F."/>
            <person name="Stenlid J."/>
            <person name="Sun H."/>
            <person name="Sun S."/>
            <person name="Syed K."/>
            <person name="Tsang A."/>
            <person name="Wiebenga A."/>
            <person name="Young D."/>
            <person name="Pisabarro A."/>
            <person name="Eastwood D.C."/>
            <person name="Martin F."/>
            <person name="Cullen D."/>
            <person name="Grigoriev I.V."/>
            <person name="Hibbett D.S."/>
        </authorList>
    </citation>
    <scope>NUCLEOTIDE SEQUENCE [LARGE SCALE GENOMIC DNA]</scope>
    <source>
        <strain evidence="10">RWD-64-598 SS2</strain>
    </source>
</reference>
<feature type="transmembrane region" description="Helical" evidence="7">
    <location>
        <begin position="139"/>
        <end position="164"/>
    </location>
</feature>
<feature type="transmembrane region" description="Helical" evidence="7">
    <location>
        <begin position="479"/>
        <end position="496"/>
    </location>
</feature>
<dbReference type="AlphaFoldDB" id="A0A5M3M6W6"/>
<proteinExistence type="inferred from homology"/>
<dbReference type="RefSeq" id="XP_007774915.1">
    <property type="nucleotide sequence ID" value="XM_007776725.1"/>
</dbReference>
<dbReference type="InterPro" id="IPR036259">
    <property type="entry name" value="MFS_trans_sf"/>
</dbReference>
<evidence type="ECO:0000313" key="10">
    <source>
        <dbReference type="Proteomes" id="UP000053558"/>
    </source>
</evidence>
<dbReference type="EMBL" id="JH711590">
    <property type="protein sequence ID" value="EIW74847.1"/>
    <property type="molecule type" value="Genomic_DNA"/>
</dbReference>
<protein>
    <submittedName>
        <fullName evidence="9">MFS general substrate transporter</fullName>
    </submittedName>
</protein>
<feature type="transmembrane region" description="Helical" evidence="7">
    <location>
        <begin position="87"/>
        <end position="107"/>
    </location>
</feature>
<keyword evidence="6 7" id="KW-0472">Membrane</keyword>
<evidence type="ECO:0000256" key="1">
    <source>
        <dbReference type="ARBA" id="ARBA00004141"/>
    </source>
</evidence>
<dbReference type="OrthoDB" id="3936150at2759"/>
<dbReference type="Pfam" id="PF00083">
    <property type="entry name" value="Sugar_tr"/>
    <property type="match status" value="1"/>
</dbReference>
<feature type="transmembrane region" description="Helical" evidence="7">
    <location>
        <begin position="215"/>
        <end position="238"/>
    </location>
</feature>
<name>A0A5M3M6W6_CONPW</name>
<keyword evidence="4 7" id="KW-0812">Transmembrane</keyword>
<dbReference type="FunFam" id="1.20.1250.20:FF:000171">
    <property type="entry name" value="MFS general substrate transporter"/>
    <property type="match status" value="1"/>
</dbReference>
<gene>
    <name evidence="9" type="ORF">CONPUDRAFT_85621</name>
</gene>
<evidence type="ECO:0000256" key="3">
    <source>
        <dbReference type="ARBA" id="ARBA00022448"/>
    </source>
</evidence>
<feature type="transmembrane region" description="Helical" evidence="7">
    <location>
        <begin position="50"/>
        <end position="75"/>
    </location>
</feature>
<feature type="domain" description="Major facilitator superfamily (MFS) profile" evidence="8">
    <location>
        <begin position="52"/>
        <end position="524"/>
    </location>
</feature>
<keyword evidence="3" id="KW-0813">Transport</keyword>
<keyword evidence="5 7" id="KW-1133">Transmembrane helix</keyword>
<evidence type="ECO:0000256" key="2">
    <source>
        <dbReference type="ARBA" id="ARBA00008335"/>
    </source>
</evidence>
<dbReference type="PANTHER" id="PTHR23511">
    <property type="entry name" value="SYNAPTIC VESICLE GLYCOPROTEIN 2"/>
    <property type="match status" value="1"/>
</dbReference>
<comment type="subcellular location">
    <subcellularLocation>
        <location evidence="1">Membrane</location>
        <topology evidence="1">Multi-pass membrane protein</topology>
    </subcellularLocation>
</comment>
<accession>A0A5M3M6W6</accession>